<gene>
    <name evidence="1" type="ORF">Klosneuvirus_1_416</name>
    <name evidence="2" type="ORF">Klosneuvirus_5_2</name>
</gene>
<dbReference type="EMBL" id="KY684112">
    <property type="protein sequence ID" value="ARF12332.1"/>
    <property type="molecule type" value="Genomic_DNA"/>
</dbReference>
<reference evidence="2" key="1">
    <citation type="journal article" date="2017" name="Science">
        <title>Giant viruses with an expanded complement of translation system components.</title>
        <authorList>
            <person name="Schulz F."/>
            <person name="Yutin N."/>
            <person name="Ivanova N.N."/>
            <person name="Ortega D.R."/>
            <person name="Lee T.K."/>
            <person name="Vierheilig J."/>
            <person name="Daims H."/>
            <person name="Horn M."/>
            <person name="Wagner M."/>
            <person name="Jensen G.J."/>
            <person name="Kyrpides N.C."/>
            <person name="Koonin E.V."/>
            <person name="Woyke T."/>
        </authorList>
    </citation>
    <scope>NUCLEOTIDE SEQUENCE</scope>
    <source>
        <strain evidence="2">KNV1</strain>
    </source>
</reference>
<evidence type="ECO:0000313" key="1">
    <source>
        <dbReference type="EMBL" id="ARF11559.1"/>
    </source>
</evidence>
<protein>
    <submittedName>
        <fullName evidence="2">Uncharacterized protein</fullName>
    </submittedName>
</protein>
<sequence length="118" mass="13544">MWIYILLIVLAIMLLLNYNKTEHFNEETGRFCSSCKGKTFNQCTNCFNCGFCVKNGTAQCLASDIANGPYNNEKCDQLYLGDPWLRMQQNNNNYELSYGPKQGNRIVGEKPCGMQSWY</sequence>
<name>A0A1V0SKT5_9VIRU</name>
<proteinExistence type="predicted"/>
<accession>A0A1V0SKT5</accession>
<evidence type="ECO:0000313" key="2">
    <source>
        <dbReference type="EMBL" id="ARF12332.1"/>
    </source>
</evidence>
<dbReference type="EMBL" id="KY684108">
    <property type="protein sequence ID" value="ARF11559.1"/>
    <property type="molecule type" value="Genomic_DNA"/>
</dbReference>
<organism evidence="2">
    <name type="scientific">Klosneuvirus KNV1</name>
    <dbReference type="NCBI Taxonomy" id="1977640"/>
    <lineage>
        <taxon>Viruses</taxon>
        <taxon>Varidnaviria</taxon>
        <taxon>Bamfordvirae</taxon>
        <taxon>Nucleocytoviricota</taxon>
        <taxon>Megaviricetes</taxon>
        <taxon>Imitervirales</taxon>
        <taxon>Mimiviridae</taxon>
        <taxon>Klosneuvirinae</taxon>
        <taxon>Klosneuvirus</taxon>
    </lineage>
</organism>